<dbReference type="InterPro" id="IPR049561">
    <property type="entry name" value="NSUN5_7_fdxn-like"/>
</dbReference>
<dbReference type="EMBL" id="GDIQ01034973">
    <property type="protein sequence ID" value="JAN59764.1"/>
    <property type="molecule type" value="Transcribed_RNA"/>
</dbReference>
<evidence type="ECO:0000313" key="8">
    <source>
        <dbReference type="EMBL" id="KZS09481.1"/>
    </source>
</evidence>
<dbReference type="PRINTS" id="PR02008">
    <property type="entry name" value="RCMTFAMILY"/>
</dbReference>
<dbReference type="Gene3D" id="3.30.70.1170">
    <property type="entry name" value="Sun protein, domain 3"/>
    <property type="match status" value="1"/>
</dbReference>
<feature type="active site" description="Nucleophile" evidence="5">
    <location>
        <position position="374"/>
    </location>
</feature>
<dbReference type="AlphaFoldDB" id="A0A0P6GH15"/>
<evidence type="ECO:0000256" key="3">
    <source>
        <dbReference type="ARBA" id="ARBA00022691"/>
    </source>
</evidence>
<dbReference type="InterPro" id="IPR001678">
    <property type="entry name" value="MeTrfase_RsmB-F_NOP2_dom"/>
</dbReference>
<feature type="binding site" evidence="5">
    <location>
        <position position="300"/>
    </location>
    <ligand>
        <name>S-adenosyl-L-methionine</name>
        <dbReference type="ChEBI" id="CHEBI:59789"/>
    </ligand>
</feature>
<dbReference type="STRING" id="35525.A0A0P6GH15"/>
<proteinExistence type="inferred from homology"/>
<evidence type="ECO:0000256" key="5">
    <source>
        <dbReference type="PROSITE-ProRule" id="PRU01023"/>
    </source>
</evidence>
<evidence type="ECO:0000259" key="6">
    <source>
        <dbReference type="PROSITE" id="PS51686"/>
    </source>
</evidence>
<comment type="similarity">
    <text evidence="5">Belongs to the class I-like SAM-binding methyltransferase superfamily. RsmB/NOP family.</text>
</comment>
<dbReference type="Proteomes" id="UP000076858">
    <property type="component" value="Unassembled WGS sequence"/>
</dbReference>
<dbReference type="InterPro" id="IPR048889">
    <property type="entry name" value="NSUN5_RCM1_N"/>
</dbReference>
<dbReference type="Pfam" id="PF01189">
    <property type="entry name" value="Methyltr_RsmB-F"/>
    <property type="match status" value="1"/>
</dbReference>
<feature type="binding site" evidence="5">
    <location>
        <position position="273"/>
    </location>
    <ligand>
        <name>S-adenosyl-L-methionine</name>
        <dbReference type="ChEBI" id="CHEBI:59789"/>
    </ligand>
</feature>
<dbReference type="PROSITE" id="PS51686">
    <property type="entry name" value="SAM_MT_RSMB_NOP"/>
    <property type="match status" value="1"/>
</dbReference>
<evidence type="ECO:0000313" key="7">
    <source>
        <dbReference type="EMBL" id="JAN59764.1"/>
    </source>
</evidence>
<evidence type="ECO:0000256" key="1">
    <source>
        <dbReference type="ARBA" id="ARBA00022603"/>
    </source>
</evidence>
<dbReference type="InterPro" id="IPR023267">
    <property type="entry name" value="RCMT"/>
</dbReference>
<sequence length="447" mass="50121">MDVTTNGSQQIRLKRATVPEIYRKAARILKSAEERKGSLKNLIYSSGFRDVKPLYALVAESCKHQSALDELINNTAGFQNVKPFDPHLARILITELIWGKGYLKPINARAIRIILELESDLRQALDSLNSQEENDSVQQISAPRYVRVNTLVSTTEKICNQLTGEGWKQVRSKKKSGYEGFIERVKGLGENEFILDFHLDFLLVFPSTAQFYNHNLLKSGAILLQDKASCLSAVALKSNPFYGKMIDACSAPGMKTSLLAALSNNQSSIIAIERDAKRCNTLRQTISNTHASKVTVQQADFLTLNPSDYQDVKYILVDPSCSGTGIISRLDSQRKSEEGANLELRLKRLSSLQSRLVEHAATFPSVERIVYSTCSIYEEENEAVVRQVLTKIGQSFQLEEALPWWPRRGTNRYDNPPDDVIGVKCVRAEAGKDLTNGFFIALFVRRI</sequence>
<keyword evidence="4 5" id="KW-0694">RNA-binding</keyword>
<dbReference type="GO" id="GO:0070475">
    <property type="term" value="P:rRNA base methylation"/>
    <property type="evidence" value="ECO:0007669"/>
    <property type="project" value="TreeGrafter"/>
</dbReference>
<dbReference type="CDD" id="cd02440">
    <property type="entry name" value="AdoMet_MTases"/>
    <property type="match status" value="1"/>
</dbReference>
<dbReference type="InterPro" id="IPR049560">
    <property type="entry name" value="MeTrfase_RsmB-F_NOP2_cat"/>
</dbReference>
<comment type="caution">
    <text evidence="5">Lacks conserved residue(s) required for the propagation of feature annotation.</text>
</comment>
<keyword evidence="2 5" id="KW-0808">Transferase</keyword>
<dbReference type="Gene3D" id="3.40.50.150">
    <property type="entry name" value="Vaccinia Virus protein VP39"/>
    <property type="match status" value="1"/>
</dbReference>
<dbReference type="Pfam" id="PF21153">
    <property type="entry name" value="NSUN5_N"/>
    <property type="match status" value="1"/>
</dbReference>
<name>A0A0P6GH15_9CRUS</name>
<dbReference type="Pfam" id="PF21148">
    <property type="entry name" value="NSUN5_fdxn-like"/>
    <property type="match status" value="1"/>
</dbReference>
<evidence type="ECO:0000256" key="2">
    <source>
        <dbReference type="ARBA" id="ARBA00022679"/>
    </source>
</evidence>
<dbReference type="SUPFAM" id="SSF53335">
    <property type="entry name" value="S-adenosyl-L-methionine-dependent methyltransferases"/>
    <property type="match status" value="1"/>
</dbReference>
<dbReference type="PANTHER" id="PTHR22807">
    <property type="entry name" value="NOP2 YEAST -RELATED NOL1/NOP2/FMU SUN DOMAIN-CONTAINING"/>
    <property type="match status" value="1"/>
</dbReference>
<dbReference type="InterPro" id="IPR029063">
    <property type="entry name" value="SAM-dependent_MTases_sf"/>
</dbReference>
<evidence type="ECO:0000256" key="4">
    <source>
        <dbReference type="ARBA" id="ARBA00022884"/>
    </source>
</evidence>
<protein>
    <submittedName>
        <fullName evidence="7">Methyltransferase NSUN5</fullName>
    </submittedName>
    <submittedName>
        <fullName evidence="8">Putative 28S rRNA (Cytosine-C(5))-methyltransferase</fullName>
    </submittedName>
</protein>
<reference evidence="7" key="1">
    <citation type="submission" date="2015-10" db="EMBL/GenBank/DDBJ databases">
        <title>EvidentialGene: Evidence-directed Construction of Complete mRNA Transcriptomes without Genomes.</title>
        <authorList>
            <person name="Gilbert D.G."/>
        </authorList>
    </citation>
    <scope>NUCLEOTIDE SEQUENCE</scope>
</reference>
<accession>A0A0P6GH15</accession>
<keyword evidence="1 5" id="KW-0489">Methyltransferase</keyword>
<dbReference type="GO" id="GO:0003723">
    <property type="term" value="F:RNA binding"/>
    <property type="evidence" value="ECO:0007669"/>
    <property type="project" value="UniProtKB-UniRule"/>
</dbReference>
<feature type="binding site" evidence="5">
    <location>
        <position position="318"/>
    </location>
    <ligand>
        <name>S-adenosyl-L-methionine</name>
        <dbReference type="ChEBI" id="CHEBI:59789"/>
    </ligand>
</feature>
<dbReference type="EMBL" id="LRGB01002066">
    <property type="protein sequence ID" value="KZS09481.1"/>
    <property type="molecule type" value="Genomic_DNA"/>
</dbReference>
<dbReference type="PANTHER" id="PTHR22807:SF4">
    <property type="entry name" value="28S RRNA (CYTOSINE-C(5))-METHYLTRANSFERASE"/>
    <property type="match status" value="1"/>
</dbReference>
<evidence type="ECO:0000313" key="9">
    <source>
        <dbReference type="Proteomes" id="UP000076858"/>
    </source>
</evidence>
<dbReference type="GO" id="GO:0008173">
    <property type="term" value="F:RNA methyltransferase activity"/>
    <property type="evidence" value="ECO:0007669"/>
    <property type="project" value="InterPro"/>
</dbReference>
<keyword evidence="9" id="KW-1185">Reference proteome</keyword>
<feature type="domain" description="SAM-dependent MTase RsmB/NOP-type" evidence="6">
    <location>
        <begin position="134"/>
        <end position="446"/>
    </location>
</feature>
<dbReference type="GO" id="GO:0005730">
    <property type="term" value="C:nucleolus"/>
    <property type="evidence" value="ECO:0007669"/>
    <property type="project" value="TreeGrafter"/>
</dbReference>
<organism evidence="7">
    <name type="scientific">Daphnia magna</name>
    <dbReference type="NCBI Taxonomy" id="35525"/>
    <lineage>
        <taxon>Eukaryota</taxon>
        <taxon>Metazoa</taxon>
        <taxon>Ecdysozoa</taxon>
        <taxon>Arthropoda</taxon>
        <taxon>Crustacea</taxon>
        <taxon>Branchiopoda</taxon>
        <taxon>Diplostraca</taxon>
        <taxon>Cladocera</taxon>
        <taxon>Anomopoda</taxon>
        <taxon>Daphniidae</taxon>
        <taxon>Daphnia</taxon>
    </lineage>
</organism>
<dbReference type="OrthoDB" id="435282at2759"/>
<keyword evidence="3 5" id="KW-0949">S-adenosyl-L-methionine</keyword>
<reference evidence="8 9" key="2">
    <citation type="submission" date="2016-03" db="EMBL/GenBank/DDBJ databases">
        <title>EvidentialGene: Evidence-directed Construction of Genes on Genomes.</title>
        <authorList>
            <person name="Gilbert D.G."/>
            <person name="Choi J.-H."/>
            <person name="Mockaitis K."/>
            <person name="Colbourne J."/>
            <person name="Pfrender M."/>
        </authorList>
    </citation>
    <scope>NUCLEOTIDE SEQUENCE [LARGE SCALE GENOMIC DNA]</scope>
    <source>
        <strain evidence="8 9">Xinb3</strain>
        <tissue evidence="8">Complete organism</tissue>
    </source>
</reference>
<gene>
    <name evidence="8" type="ORF">APZ42_026294</name>
</gene>